<gene>
    <name evidence="2" type="ORF">PENTCL1PPCAC_17038</name>
</gene>
<accession>A0AAV5TKY6</accession>
<organism evidence="2 3">
    <name type="scientific">Pristionchus entomophagus</name>
    <dbReference type="NCBI Taxonomy" id="358040"/>
    <lineage>
        <taxon>Eukaryota</taxon>
        <taxon>Metazoa</taxon>
        <taxon>Ecdysozoa</taxon>
        <taxon>Nematoda</taxon>
        <taxon>Chromadorea</taxon>
        <taxon>Rhabditida</taxon>
        <taxon>Rhabditina</taxon>
        <taxon>Diplogasteromorpha</taxon>
        <taxon>Diplogasteroidea</taxon>
        <taxon>Neodiplogasteridae</taxon>
        <taxon>Pristionchus</taxon>
    </lineage>
</organism>
<reference evidence="2" key="1">
    <citation type="submission" date="2023-10" db="EMBL/GenBank/DDBJ databases">
        <title>Genome assembly of Pristionchus species.</title>
        <authorList>
            <person name="Yoshida K."/>
            <person name="Sommer R.J."/>
        </authorList>
    </citation>
    <scope>NUCLEOTIDE SEQUENCE</scope>
    <source>
        <strain evidence="2">RS0144</strain>
    </source>
</reference>
<evidence type="ECO:0000313" key="3">
    <source>
        <dbReference type="Proteomes" id="UP001432027"/>
    </source>
</evidence>
<comment type="caution">
    <text evidence="2">The sequence shown here is derived from an EMBL/GenBank/DDBJ whole genome shotgun (WGS) entry which is preliminary data.</text>
</comment>
<sequence length="83" mass="9497">IVVLLLILRLLFLEECRECFNQMVMVFQVVTGSIGFQTTSTRRVSVTANHQTLPRRSFFEDLQNSPCAALILKAPHHNRIIDV</sequence>
<keyword evidence="1" id="KW-0732">Signal</keyword>
<feature type="signal peptide" evidence="1">
    <location>
        <begin position="1"/>
        <end position="19"/>
    </location>
</feature>
<protein>
    <recommendedName>
        <fullName evidence="4">G protein-coupled receptor</fullName>
    </recommendedName>
</protein>
<dbReference type="EMBL" id="BTSX01000004">
    <property type="protein sequence ID" value="GMS94863.1"/>
    <property type="molecule type" value="Genomic_DNA"/>
</dbReference>
<evidence type="ECO:0000313" key="2">
    <source>
        <dbReference type="EMBL" id="GMS94863.1"/>
    </source>
</evidence>
<evidence type="ECO:0008006" key="4">
    <source>
        <dbReference type="Google" id="ProtNLM"/>
    </source>
</evidence>
<feature type="chain" id="PRO_5043775369" description="G protein-coupled receptor" evidence="1">
    <location>
        <begin position="20"/>
        <end position="83"/>
    </location>
</feature>
<evidence type="ECO:0000256" key="1">
    <source>
        <dbReference type="SAM" id="SignalP"/>
    </source>
</evidence>
<name>A0AAV5TKY6_9BILA</name>
<dbReference type="AlphaFoldDB" id="A0AAV5TKY6"/>
<proteinExistence type="predicted"/>
<feature type="non-terminal residue" evidence="2">
    <location>
        <position position="1"/>
    </location>
</feature>
<dbReference type="Proteomes" id="UP001432027">
    <property type="component" value="Unassembled WGS sequence"/>
</dbReference>
<keyword evidence="3" id="KW-1185">Reference proteome</keyword>